<dbReference type="Gene3D" id="3.40.50.1820">
    <property type="entry name" value="alpha/beta hydrolase"/>
    <property type="match status" value="1"/>
</dbReference>
<proteinExistence type="predicted"/>
<organism evidence="3 4">
    <name type="scientific">Vibrio navarrensis</name>
    <dbReference type="NCBI Taxonomy" id="29495"/>
    <lineage>
        <taxon>Bacteria</taxon>
        <taxon>Pseudomonadati</taxon>
        <taxon>Pseudomonadota</taxon>
        <taxon>Gammaproteobacteria</taxon>
        <taxon>Vibrionales</taxon>
        <taxon>Vibrionaceae</taxon>
        <taxon>Vibrio</taxon>
    </lineage>
</organism>
<evidence type="ECO:0000256" key="1">
    <source>
        <dbReference type="SAM" id="SignalP"/>
    </source>
</evidence>
<dbReference type="InterPro" id="IPR020009">
    <property type="entry name" value="VolA/Pla-1/cef"/>
</dbReference>
<sequence>MKHTFKLSLLCSAILLAGCGDNTESSGTSTVTFEPAVQALMNRDTSIKFTLQGQSASVPTPSYTLMDTTDGTLGLPTGGDDALTNPRAAMNTMDGWSTSMPIVLEFEGAGFNAGFVTSGISVIKLDKRLTDWDGQSNPIEKVLKINDFATPDYGFTVQANGNSLYIIFRDSLDESSEYIFAVSDSVLDKNGNPVGTSGSYASAKSAQVSYPSGSMASVQKVTKATEGIFGLAGVNSANIVYSSWFSTQSVGNTLAAVKGVTATGFATGGNTLNTVYKNSSNPGSVDLSAAYTITLGQSKDFATALDEDTDFDKYIAEGDATKIAAMKTGIKGLYTASGAQVNVTQGVARLPYYLETGADWNAQPFVAAMPSLAKLSAALKIPAEAANIQQQLSTGDFANDPVDLANLATSPTEQLKLVGAKITLLDGSQLDSDRIITRYSPVPKVKSLQEVEVLLFTPVGATPTDVVIYQHGITSAKENAYAFAYNLVKAGVAVLAIDLPLHGTRSLDDQRSANANVLAYLNLSNLPVARDNVRQSVLDVLGLRASLVVSAKGGLLQNGPLAAFDPSTGSKVKMLGHSLGGIVGTSAVAAANQTLGSASADALYNFSAASIQNSGGQIANLLLGSNSFGPLIKHNLVLASTTEKFKKYRETYVSSCGSETKEADIVICYNNFVSSQDADKVKATAEMTSLFNSFAYAAQTVLDTIDPFTNAAGLSYPGATMPSFYMGMADQDTTVPNSVTSAPFAGTIPLATKLGLTTVNQSNTAVNATASFVQFNATAGHSTFVTPKSDMTDLNHHVEMQTQAADFLVDDSLSAVNNTSVLKQ</sequence>
<keyword evidence="1" id="KW-0732">Signal</keyword>
<feature type="chain" id="PRO_5042489527" evidence="1">
    <location>
        <begin position="18"/>
        <end position="824"/>
    </location>
</feature>
<dbReference type="SUPFAM" id="SSF53474">
    <property type="entry name" value="alpha/beta-Hydrolases"/>
    <property type="match status" value="1"/>
</dbReference>
<dbReference type="Pfam" id="PF12262">
    <property type="entry name" value="Lipase_bact_N"/>
    <property type="match status" value="1"/>
</dbReference>
<accession>A0AAI9CTP3</accession>
<comment type="caution">
    <text evidence="3">The sequence shown here is derived from an EMBL/GenBank/DDBJ whole genome shotgun (WGS) entry which is preliminary data.</text>
</comment>
<feature type="domain" description="Bacterial virulence factor lipase N-terminal" evidence="2">
    <location>
        <begin position="31"/>
        <end position="275"/>
    </location>
</feature>
<dbReference type="NCBIfam" id="TIGR03502">
    <property type="entry name" value="lipase_Pla1_cef"/>
    <property type="match status" value="1"/>
</dbReference>
<dbReference type="InterPro" id="IPR029058">
    <property type="entry name" value="AB_hydrolase_fold"/>
</dbReference>
<dbReference type="Proteomes" id="UP001253463">
    <property type="component" value="Unassembled WGS sequence"/>
</dbReference>
<evidence type="ECO:0000259" key="2">
    <source>
        <dbReference type="Pfam" id="PF12262"/>
    </source>
</evidence>
<evidence type="ECO:0000313" key="4">
    <source>
        <dbReference type="Proteomes" id="UP001253463"/>
    </source>
</evidence>
<dbReference type="AlphaFoldDB" id="A0AAI9CTP3"/>
<dbReference type="EMBL" id="ABNSCA010000003">
    <property type="protein sequence ID" value="ELN6932026.1"/>
    <property type="molecule type" value="Genomic_DNA"/>
</dbReference>
<gene>
    <name evidence="3" type="ORF">RZY48_001407</name>
</gene>
<dbReference type="PROSITE" id="PS51257">
    <property type="entry name" value="PROKAR_LIPOPROTEIN"/>
    <property type="match status" value="1"/>
</dbReference>
<evidence type="ECO:0000313" key="3">
    <source>
        <dbReference type="EMBL" id="ELN6932026.1"/>
    </source>
</evidence>
<protein>
    <submittedName>
        <fullName evidence="3">Lipase</fullName>
    </submittedName>
</protein>
<reference evidence="3" key="1">
    <citation type="submission" date="2023-10" db="EMBL/GenBank/DDBJ databases">
        <authorList>
            <consortium name="PulseNet: The National Subtyping Network for Foodborne Disease Surveillance"/>
        </authorList>
    </citation>
    <scope>NUCLEOTIDE SEQUENCE</scope>
    <source>
        <strain evidence="3">PNUSAV004886</strain>
    </source>
</reference>
<name>A0AAI9CTP3_9VIBR</name>
<feature type="signal peptide" evidence="1">
    <location>
        <begin position="1"/>
        <end position="17"/>
    </location>
</feature>
<dbReference type="InterPro" id="IPR025920">
    <property type="entry name" value="Lipase_bact_N"/>
</dbReference>